<feature type="transmembrane region" description="Helical" evidence="1">
    <location>
        <begin position="28"/>
        <end position="52"/>
    </location>
</feature>
<feature type="transmembrane region" description="Helical" evidence="1">
    <location>
        <begin position="64"/>
        <end position="88"/>
    </location>
</feature>
<feature type="non-terminal residue" evidence="2">
    <location>
        <position position="399"/>
    </location>
</feature>
<name>A0A381VAH4_9ZZZZ</name>
<organism evidence="2">
    <name type="scientific">marine metagenome</name>
    <dbReference type="NCBI Taxonomy" id="408172"/>
    <lineage>
        <taxon>unclassified sequences</taxon>
        <taxon>metagenomes</taxon>
        <taxon>ecological metagenomes</taxon>
    </lineage>
</organism>
<dbReference type="Pfam" id="PF07690">
    <property type="entry name" value="MFS_1"/>
    <property type="match status" value="1"/>
</dbReference>
<protein>
    <recommendedName>
        <fullName evidence="3">Major facilitator superfamily (MFS) profile domain-containing protein</fullName>
    </recommendedName>
</protein>
<keyword evidence="1" id="KW-0812">Transmembrane</keyword>
<keyword evidence="1" id="KW-0472">Membrane</keyword>
<evidence type="ECO:0000313" key="2">
    <source>
        <dbReference type="EMBL" id="SVA37011.1"/>
    </source>
</evidence>
<proteinExistence type="predicted"/>
<evidence type="ECO:0008006" key="3">
    <source>
        <dbReference type="Google" id="ProtNLM"/>
    </source>
</evidence>
<dbReference type="NCBIfam" id="NF037959">
    <property type="entry name" value="MFS_SpdSyn"/>
    <property type="match status" value="1"/>
</dbReference>
<gene>
    <name evidence="2" type="ORF">METZ01_LOCUS89865</name>
</gene>
<dbReference type="InterPro" id="IPR036259">
    <property type="entry name" value="MFS_trans_sf"/>
</dbReference>
<dbReference type="InterPro" id="IPR011701">
    <property type="entry name" value="MFS"/>
</dbReference>
<dbReference type="EMBL" id="UINC01008215">
    <property type="protein sequence ID" value="SVA37011.1"/>
    <property type="molecule type" value="Genomic_DNA"/>
</dbReference>
<feature type="transmembrane region" description="Helical" evidence="1">
    <location>
        <begin position="368"/>
        <end position="392"/>
    </location>
</feature>
<feature type="transmembrane region" description="Helical" evidence="1">
    <location>
        <begin position="143"/>
        <end position="164"/>
    </location>
</feature>
<evidence type="ECO:0000256" key="1">
    <source>
        <dbReference type="SAM" id="Phobius"/>
    </source>
</evidence>
<dbReference type="GO" id="GO:0022857">
    <property type="term" value="F:transmembrane transporter activity"/>
    <property type="evidence" value="ECO:0007669"/>
    <property type="project" value="InterPro"/>
</dbReference>
<dbReference type="SUPFAM" id="SSF103473">
    <property type="entry name" value="MFS general substrate transporter"/>
    <property type="match status" value="1"/>
</dbReference>
<feature type="transmembrane region" description="Helical" evidence="1">
    <location>
        <begin position="184"/>
        <end position="208"/>
    </location>
</feature>
<feature type="transmembrane region" description="Helical" evidence="1">
    <location>
        <begin position="100"/>
        <end position="123"/>
    </location>
</feature>
<feature type="transmembrane region" description="Helical" evidence="1">
    <location>
        <begin position="268"/>
        <end position="287"/>
    </location>
</feature>
<feature type="transmembrane region" description="Helical" evidence="1">
    <location>
        <begin position="299"/>
        <end position="321"/>
    </location>
</feature>
<keyword evidence="1" id="KW-1133">Transmembrane helix</keyword>
<sequence>MSRRHQNNSGIREKAVTTSGPDATARMWILLGVIACFVLSGFAALLYQTAWMRQFSVVFGTSELAIATVLSTYMAGLALGAAIAGRVIHRITRPVLTYGLLEAAIATSALAVPFLLKLANALYVGILGSQPTPPDASGLGQSFFYILVAFIVLVIPTGCMGATLPMLTKYVVRSEKQIGPRVGLLYAVNTVGAVAGTVVAGFLLLPALGLSGTVWVGVAVNGLVFLIAAALSRFVRSSGMSEAGETEVESEHRTTVQPKSFRWIRPDWILPLMLLSGANTFAYEVLWTRLLGHILGGSIAAFSTMLASFLGGIAIGSAIAARLATDRVRAFNGFVVAQCGIALTSIIIYQVMHLLIPEDAGLADNALLAIAILLPATLFVGATFPFAVRILAESQADAA</sequence>
<feature type="transmembrane region" description="Helical" evidence="1">
    <location>
        <begin position="214"/>
        <end position="231"/>
    </location>
</feature>
<feature type="transmembrane region" description="Helical" evidence="1">
    <location>
        <begin position="333"/>
        <end position="356"/>
    </location>
</feature>
<accession>A0A381VAH4</accession>
<reference evidence="2" key="1">
    <citation type="submission" date="2018-05" db="EMBL/GenBank/DDBJ databases">
        <authorList>
            <person name="Lanie J.A."/>
            <person name="Ng W.-L."/>
            <person name="Kazmierczak K.M."/>
            <person name="Andrzejewski T.M."/>
            <person name="Davidsen T.M."/>
            <person name="Wayne K.J."/>
            <person name="Tettelin H."/>
            <person name="Glass J.I."/>
            <person name="Rusch D."/>
            <person name="Podicherti R."/>
            <person name="Tsui H.-C.T."/>
            <person name="Winkler M.E."/>
        </authorList>
    </citation>
    <scope>NUCLEOTIDE SEQUENCE</scope>
</reference>
<dbReference type="AlphaFoldDB" id="A0A381VAH4"/>
<dbReference type="Gene3D" id="1.20.1250.20">
    <property type="entry name" value="MFS general substrate transporter like domains"/>
    <property type="match status" value="1"/>
</dbReference>